<feature type="compositionally biased region" description="Basic residues" evidence="1">
    <location>
        <begin position="614"/>
        <end position="624"/>
    </location>
</feature>
<organism evidence="2 3">
    <name type="scientific">Paramarasmius palmivorus</name>
    <dbReference type="NCBI Taxonomy" id="297713"/>
    <lineage>
        <taxon>Eukaryota</taxon>
        <taxon>Fungi</taxon>
        <taxon>Dikarya</taxon>
        <taxon>Basidiomycota</taxon>
        <taxon>Agaricomycotina</taxon>
        <taxon>Agaricomycetes</taxon>
        <taxon>Agaricomycetidae</taxon>
        <taxon>Agaricales</taxon>
        <taxon>Marasmiineae</taxon>
        <taxon>Marasmiaceae</taxon>
        <taxon>Paramarasmius</taxon>
    </lineage>
</organism>
<name>A0AAW0BAH8_9AGAR</name>
<dbReference type="EMBL" id="JAYKXP010000160">
    <property type="protein sequence ID" value="KAK7021854.1"/>
    <property type="molecule type" value="Genomic_DNA"/>
</dbReference>
<feature type="compositionally biased region" description="Polar residues" evidence="1">
    <location>
        <begin position="450"/>
        <end position="466"/>
    </location>
</feature>
<feature type="region of interest" description="Disordered" evidence="1">
    <location>
        <begin position="237"/>
        <end position="269"/>
    </location>
</feature>
<evidence type="ECO:0000313" key="3">
    <source>
        <dbReference type="Proteomes" id="UP001383192"/>
    </source>
</evidence>
<feature type="region of interest" description="Disordered" evidence="1">
    <location>
        <begin position="385"/>
        <end position="757"/>
    </location>
</feature>
<gene>
    <name evidence="2" type="primary">RBT1_33</name>
    <name evidence="2" type="ORF">VNI00_017201</name>
</gene>
<feature type="compositionally biased region" description="Polar residues" evidence="1">
    <location>
        <begin position="711"/>
        <end position="734"/>
    </location>
</feature>
<reference evidence="2 3" key="1">
    <citation type="submission" date="2024-01" db="EMBL/GenBank/DDBJ databases">
        <title>A draft genome for a cacao thread blight-causing isolate of Paramarasmius palmivorus.</title>
        <authorList>
            <person name="Baruah I.K."/>
            <person name="Bukari Y."/>
            <person name="Amoako-Attah I."/>
            <person name="Meinhardt L.W."/>
            <person name="Bailey B.A."/>
            <person name="Cohen S.P."/>
        </authorList>
    </citation>
    <scope>NUCLEOTIDE SEQUENCE [LARGE SCALE GENOMIC DNA]</scope>
    <source>
        <strain evidence="2 3">GH-12</strain>
    </source>
</reference>
<keyword evidence="3" id="KW-1185">Reference proteome</keyword>
<protein>
    <submittedName>
        <fullName evidence="2">SERTA domain-containing protein 3</fullName>
    </submittedName>
</protein>
<evidence type="ECO:0000313" key="2">
    <source>
        <dbReference type="EMBL" id="KAK7021854.1"/>
    </source>
</evidence>
<comment type="caution">
    <text evidence="2">The sequence shown here is derived from an EMBL/GenBank/DDBJ whole genome shotgun (WGS) entry which is preliminary data.</text>
</comment>
<feature type="compositionally biased region" description="Basic and acidic residues" evidence="1">
    <location>
        <begin position="237"/>
        <end position="253"/>
    </location>
</feature>
<dbReference type="AlphaFoldDB" id="A0AAW0BAH8"/>
<dbReference type="Proteomes" id="UP001383192">
    <property type="component" value="Unassembled WGS sequence"/>
</dbReference>
<feature type="region of interest" description="Disordered" evidence="1">
    <location>
        <begin position="180"/>
        <end position="205"/>
    </location>
</feature>
<feature type="compositionally biased region" description="Polar residues" evidence="1">
    <location>
        <begin position="479"/>
        <end position="497"/>
    </location>
</feature>
<evidence type="ECO:0000256" key="1">
    <source>
        <dbReference type="SAM" id="MobiDB-lite"/>
    </source>
</evidence>
<sequence length="932" mass="101220">MPNPGAFKGSRLSYLESHIAGYRKSIEEDVEQEFLANVTRVYNHLFPETLPPDTERSAEEIDAVSPDNVEDVVFTPPIQKPGQGDEDFAREMREYEELKRRYAFRRDQIARWFNYRRGERAARDPSRKEPDALDRLLGKLSGTTQPPRRKVPAFTAWAQAHPEIVEPLIQQRILELEAAKQQAEGDAAGNGMGKKGDSDGEKKKGKFIKKGKEAFVAVRQDVVRGAFEKLPPETRKEFGDKARAEATEREEAYKAALRQPPATEPAARQSAIERVPAFVQPILDGMSAATGWSFTLLAGGPEPADGGRLNIISSHSAVTAGSPLALNFGAASRTNYKKFIIPIFAQYLQRVYTIEECRSRALPPGAPSLASLINEETDGVSLDTVVLPPKLPQGASLTLPTPSSSSSMTGSTSSKDQVQTKAAISSVSSSSKSTSKPTAAAPSTANAVSGTTTQPKKSVFRSSMRMSTGGKPPKLPPQATCTTAPPSSQKHLPQSNGPAGRMPVDQTDARRRLAGSSRAAAEHPVQKHPNVQSVTRPRSASSPPSPSRNPDSSPVSTRPTPPRATRSPDRLSPITVPSSPPAPVENGSGGQDSPIDLDLVPSSSGSVIRTYRSPSRKAKGRKSLQSRSDVSPDPPREMKMSISDDEVEIADIDFTKQPGYEPDSVFYASLKRRRNSGSEPATKEAKKARTTLSAPATNGGKKKARTALSAPASNGGHSKKATPSATNGEHSQNVAASAPGGGPPSPPDPASSSFDVPTPAEAPEYVIRTLMLARAVGIDADFRQMLRLYLRIDGATGFTGSGQLPTYRRPSGIGAWIGRARSHKYRPDMSDLSWYYEEFFHWFKACMPDWRKDQKKGIRLTRDPNGNWDDLRLTGRNGIVSFIPALAWWKEAIAKLPTDTTRQKQYKAHRLVEYEGALDEIIYCFSGLAKNL</sequence>
<accession>A0AAW0BAH8</accession>
<feature type="compositionally biased region" description="Low complexity" evidence="1">
    <location>
        <begin position="536"/>
        <end position="558"/>
    </location>
</feature>
<proteinExistence type="predicted"/>
<feature type="compositionally biased region" description="Low complexity" evidence="1">
    <location>
        <begin position="396"/>
        <end position="449"/>
    </location>
</feature>